<evidence type="ECO:0000313" key="2">
    <source>
        <dbReference type="Proteomes" id="UP000642673"/>
    </source>
</evidence>
<protein>
    <submittedName>
        <fullName evidence="1">Uncharacterized protein</fullName>
    </submittedName>
</protein>
<keyword evidence="2" id="KW-1185">Reference proteome</keyword>
<proteinExistence type="predicted"/>
<dbReference type="Proteomes" id="UP000642673">
    <property type="component" value="Unassembled WGS sequence"/>
</dbReference>
<sequence length="71" mass="7676">MLRYDGARRPPSAASVPARDAFAAGIRAFYLHIHYDEEALVMVPGGPPGADRERVIRNPSGGVLALRLTEC</sequence>
<organism evidence="1 2">
    <name type="scientific">Streptomyces cirratus</name>
    <dbReference type="NCBI Taxonomy" id="68187"/>
    <lineage>
        <taxon>Bacteria</taxon>
        <taxon>Bacillati</taxon>
        <taxon>Actinomycetota</taxon>
        <taxon>Actinomycetes</taxon>
        <taxon>Kitasatosporales</taxon>
        <taxon>Streptomycetaceae</taxon>
        <taxon>Streptomyces</taxon>
    </lineage>
</organism>
<name>A0ABQ3EKV1_9ACTN</name>
<comment type="caution">
    <text evidence="1">The sequence shown here is derived from an EMBL/GenBank/DDBJ whole genome shotgun (WGS) entry which is preliminary data.</text>
</comment>
<gene>
    <name evidence="1" type="ORF">GCM10010347_12800</name>
</gene>
<dbReference type="EMBL" id="BMVP01000002">
    <property type="protein sequence ID" value="GHB44814.1"/>
    <property type="molecule type" value="Genomic_DNA"/>
</dbReference>
<reference evidence="2" key="1">
    <citation type="journal article" date="2019" name="Int. J. Syst. Evol. Microbiol.">
        <title>The Global Catalogue of Microorganisms (GCM) 10K type strain sequencing project: providing services to taxonomists for standard genome sequencing and annotation.</title>
        <authorList>
            <consortium name="The Broad Institute Genomics Platform"/>
            <consortium name="The Broad Institute Genome Sequencing Center for Infectious Disease"/>
            <person name="Wu L."/>
            <person name="Ma J."/>
        </authorList>
    </citation>
    <scope>NUCLEOTIDE SEQUENCE [LARGE SCALE GENOMIC DNA]</scope>
    <source>
        <strain evidence="2">JCM 4738</strain>
    </source>
</reference>
<evidence type="ECO:0000313" key="1">
    <source>
        <dbReference type="EMBL" id="GHB44814.1"/>
    </source>
</evidence>
<accession>A0ABQ3EKV1</accession>